<gene>
    <name evidence="5" type="ORF">GCM10023340_31930</name>
</gene>
<name>A0ABP9PX15_9ACTN</name>
<comment type="caution">
    <text evidence="5">The sequence shown here is derived from an EMBL/GenBank/DDBJ whole genome shotgun (WGS) entry which is preliminary data.</text>
</comment>
<dbReference type="PANTHER" id="PTHR43782:SF3">
    <property type="entry name" value="ARGINASE"/>
    <property type="match status" value="1"/>
</dbReference>
<dbReference type="Proteomes" id="UP001500221">
    <property type="component" value="Unassembled WGS sequence"/>
</dbReference>
<dbReference type="Pfam" id="PF00491">
    <property type="entry name" value="Arginase"/>
    <property type="match status" value="1"/>
</dbReference>
<keyword evidence="2" id="KW-0378">Hydrolase</keyword>
<evidence type="ECO:0000256" key="1">
    <source>
        <dbReference type="ARBA" id="ARBA00022723"/>
    </source>
</evidence>
<keyword evidence="3" id="KW-0464">Manganese</keyword>
<protein>
    <submittedName>
        <fullName evidence="5">Arginase family protein</fullName>
    </submittedName>
</protein>
<comment type="similarity">
    <text evidence="4">Belongs to the arginase family.</text>
</comment>
<dbReference type="InterPro" id="IPR006035">
    <property type="entry name" value="Ureohydrolase"/>
</dbReference>
<accession>A0ABP9PX15</accession>
<proteinExistence type="inferred from homology"/>
<dbReference type="RefSeq" id="WP_345460690.1">
    <property type="nucleotide sequence ID" value="NZ_BAABKG010000004.1"/>
</dbReference>
<keyword evidence="1" id="KW-0479">Metal-binding</keyword>
<keyword evidence="6" id="KW-1185">Reference proteome</keyword>
<evidence type="ECO:0000256" key="4">
    <source>
        <dbReference type="PROSITE-ProRule" id="PRU00742"/>
    </source>
</evidence>
<dbReference type="EMBL" id="BAABKG010000004">
    <property type="protein sequence ID" value="GAA5152128.1"/>
    <property type="molecule type" value="Genomic_DNA"/>
</dbReference>
<organism evidence="5 6">
    <name type="scientific">Nocardioides marinquilinus</name>
    <dbReference type="NCBI Taxonomy" id="1210400"/>
    <lineage>
        <taxon>Bacteria</taxon>
        <taxon>Bacillati</taxon>
        <taxon>Actinomycetota</taxon>
        <taxon>Actinomycetes</taxon>
        <taxon>Propionibacteriales</taxon>
        <taxon>Nocardioidaceae</taxon>
        <taxon>Nocardioides</taxon>
    </lineage>
</organism>
<dbReference type="PROSITE" id="PS51409">
    <property type="entry name" value="ARGINASE_2"/>
    <property type="match status" value="1"/>
</dbReference>
<dbReference type="InterPro" id="IPR023696">
    <property type="entry name" value="Ureohydrolase_dom_sf"/>
</dbReference>
<evidence type="ECO:0000313" key="6">
    <source>
        <dbReference type="Proteomes" id="UP001500221"/>
    </source>
</evidence>
<reference evidence="6" key="1">
    <citation type="journal article" date="2019" name="Int. J. Syst. Evol. Microbiol.">
        <title>The Global Catalogue of Microorganisms (GCM) 10K type strain sequencing project: providing services to taxonomists for standard genome sequencing and annotation.</title>
        <authorList>
            <consortium name="The Broad Institute Genomics Platform"/>
            <consortium name="The Broad Institute Genome Sequencing Center for Infectious Disease"/>
            <person name="Wu L."/>
            <person name="Ma J."/>
        </authorList>
    </citation>
    <scope>NUCLEOTIDE SEQUENCE [LARGE SCALE GENOMIC DNA]</scope>
    <source>
        <strain evidence="6">JCM 18459</strain>
    </source>
</reference>
<evidence type="ECO:0000256" key="3">
    <source>
        <dbReference type="ARBA" id="ARBA00023211"/>
    </source>
</evidence>
<evidence type="ECO:0000313" key="5">
    <source>
        <dbReference type="EMBL" id="GAA5152128.1"/>
    </source>
</evidence>
<evidence type="ECO:0000256" key="2">
    <source>
        <dbReference type="ARBA" id="ARBA00022801"/>
    </source>
</evidence>
<sequence length="302" mass="31851">MANTRRVSVLGVPDSAGAYCVGVERAPAALRAAGLVARLEAAGVEVHDAGDLTERRWRPDRVRPRVQNLDDEVAAVRETADAVADRLGPDARVLVLGGSCVVALGLCGAFVRRGERPRLVYLDRHLDLNTPESTEEGSLSWMGMAHALGVDGAAPELVGAFGDSPLLRPEDVVHLGVELEQTTAFEREQVEALGVAVVPQQRLVDAPADAATEALGHLGAGPFTVHVDVDVLDFMDAPLAENVNGRNRGPTVEQLGLALAALLRRPDCRGLSIGQLDPAHAESDPDALSRFVDVVVAALTTS</sequence>
<dbReference type="Gene3D" id="3.40.800.10">
    <property type="entry name" value="Ureohydrolase domain"/>
    <property type="match status" value="1"/>
</dbReference>
<dbReference type="SUPFAM" id="SSF52768">
    <property type="entry name" value="Arginase/deacetylase"/>
    <property type="match status" value="1"/>
</dbReference>
<dbReference type="PANTHER" id="PTHR43782">
    <property type="entry name" value="ARGINASE"/>
    <property type="match status" value="1"/>
</dbReference>